<evidence type="ECO:0000259" key="3">
    <source>
        <dbReference type="PROSITE" id="PS50893"/>
    </source>
</evidence>
<dbReference type="PANTHER" id="PTHR24220:SF692">
    <property type="entry name" value="ABC TRANSPORTER DOMAIN-CONTAINING PROTEIN"/>
    <property type="match status" value="1"/>
</dbReference>
<dbReference type="InterPro" id="IPR027417">
    <property type="entry name" value="P-loop_NTPase"/>
</dbReference>
<dbReference type="Gene3D" id="3.40.50.300">
    <property type="entry name" value="P-loop containing nucleotide triphosphate hydrolases"/>
    <property type="match status" value="1"/>
</dbReference>
<accession>A0A917PE10</accession>
<dbReference type="Proteomes" id="UP000636956">
    <property type="component" value="Unassembled WGS sequence"/>
</dbReference>
<dbReference type="SMART" id="SM00382">
    <property type="entry name" value="AAA"/>
    <property type="match status" value="1"/>
</dbReference>
<keyword evidence="5" id="KW-1185">Reference proteome</keyword>
<name>A0A917PE10_9MICO</name>
<evidence type="ECO:0000313" key="5">
    <source>
        <dbReference type="Proteomes" id="UP000636956"/>
    </source>
</evidence>
<dbReference type="AlphaFoldDB" id="A0A917PE10"/>
<dbReference type="Pfam" id="PF00005">
    <property type="entry name" value="ABC_tran"/>
    <property type="match status" value="1"/>
</dbReference>
<organism evidence="4 5">
    <name type="scientific">Agromyces bauzanensis</name>
    <dbReference type="NCBI Taxonomy" id="1308924"/>
    <lineage>
        <taxon>Bacteria</taxon>
        <taxon>Bacillati</taxon>
        <taxon>Actinomycetota</taxon>
        <taxon>Actinomycetes</taxon>
        <taxon>Micrococcales</taxon>
        <taxon>Microbacteriaceae</taxon>
        <taxon>Agromyces</taxon>
    </lineage>
</organism>
<keyword evidence="2 4" id="KW-0067">ATP-binding</keyword>
<protein>
    <submittedName>
        <fullName evidence="4">ABC transporter ATP-binding protein</fullName>
    </submittedName>
</protein>
<dbReference type="GO" id="GO:0005886">
    <property type="term" value="C:plasma membrane"/>
    <property type="evidence" value="ECO:0007669"/>
    <property type="project" value="TreeGrafter"/>
</dbReference>
<dbReference type="PROSITE" id="PS50893">
    <property type="entry name" value="ABC_TRANSPORTER_2"/>
    <property type="match status" value="1"/>
</dbReference>
<evidence type="ECO:0000313" key="4">
    <source>
        <dbReference type="EMBL" id="GGJ72536.1"/>
    </source>
</evidence>
<feature type="domain" description="ABC transporter" evidence="3">
    <location>
        <begin position="6"/>
        <end position="253"/>
    </location>
</feature>
<dbReference type="SUPFAM" id="SSF52540">
    <property type="entry name" value="P-loop containing nucleoside triphosphate hydrolases"/>
    <property type="match status" value="1"/>
</dbReference>
<dbReference type="InterPro" id="IPR015854">
    <property type="entry name" value="ABC_transpr_LolD-like"/>
</dbReference>
<sequence>MHEPMLALENIRLVYNRGRADEVTALDHLDLALDPGEFVTVVGSNGAGKSSTVQIISGAQRPTKGRVRVKGRDVTAWPDYRRASMVARVFDDPRVGSAPDLSIEDNLALAMSRGRRRTLRFSTNATRRNRMRDELSRLGLGLEDRLHDPMGLLSAGQRQSITMIMAGLATPDVLLLDEHLAALDPATAARVLELTADLVAEMGCTTLMITHNMEHALRLGSRMLVMSRGRVIADVPQARKQHMEAAHVVDLMVGAGDELTDRILIPELQTEGAM</sequence>
<dbReference type="GO" id="GO:0022857">
    <property type="term" value="F:transmembrane transporter activity"/>
    <property type="evidence" value="ECO:0007669"/>
    <property type="project" value="TreeGrafter"/>
</dbReference>
<reference evidence="4" key="1">
    <citation type="journal article" date="2014" name="Int. J. Syst. Evol. Microbiol.">
        <title>Complete genome sequence of Corynebacterium casei LMG S-19264T (=DSM 44701T), isolated from a smear-ripened cheese.</title>
        <authorList>
            <consortium name="US DOE Joint Genome Institute (JGI-PGF)"/>
            <person name="Walter F."/>
            <person name="Albersmeier A."/>
            <person name="Kalinowski J."/>
            <person name="Ruckert C."/>
        </authorList>
    </citation>
    <scope>NUCLEOTIDE SEQUENCE</scope>
    <source>
        <strain evidence="4">CGMCC 1.8984</strain>
    </source>
</reference>
<gene>
    <name evidence="4" type="ORF">GCM10011372_08170</name>
</gene>
<dbReference type="PANTHER" id="PTHR24220">
    <property type="entry name" value="IMPORT ATP-BINDING PROTEIN"/>
    <property type="match status" value="1"/>
</dbReference>
<comment type="caution">
    <text evidence="4">The sequence shown here is derived from an EMBL/GenBank/DDBJ whole genome shotgun (WGS) entry which is preliminary data.</text>
</comment>
<dbReference type="InterPro" id="IPR003439">
    <property type="entry name" value="ABC_transporter-like_ATP-bd"/>
</dbReference>
<proteinExistence type="predicted"/>
<dbReference type="GO" id="GO:0016887">
    <property type="term" value="F:ATP hydrolysis activity"/>
    <property type="evidence" value="ECO:0007669"/>
    <property type="project" value="InterPro"/>
</dbReference>
<reference evidence="4" key="2">
    <citation type="submission" date="2020-09" db="EMBL/GenBank/DDBJ databases">
        <authorList>
            <person name="Sun Q."/>
            <person name="Zhou Y."/>
        </authorList>
    </citation>
    <scope>NUCLEOTIDE SEQUENCE</scope>
    <source>
        <strain evidence="4">CGMCC 1.8984</strain>
    </source>
</reference>
<keyword evidence="1" id="KW-0547">Nucleotide-binding</keyword>
<dbReference type="GO" id="GO:0005524">
    <property type="term" value="F:ATP binding"/>
    <property type="evidence" value="ECO:0007669"/>
    <property type="project" value="UniProtKB-KW"/>
</dbReference>
<dbReference type="EMBL" id="BMMD01000003">
    <property type="protein sequence ID" value="GGJ72536.1"/>
    <property type="molecule type" value="Genomic_DNA"/>
</dbReference>
<evidence type="ECO:0000256" key="1">
    <source>
        <dbReference type="ARBA" id="ARBA00022741"/>
    </source>
</evidence>
<dbReference type="InterPro" id="IPR003593">
    <property type="entry name" value="AAA+_ATPase"/>
</dbReference>
<dbReference type="RefSeq" id="WP_229662097.1">
    <property type="nucleotide sequence ID" value="NZ_BAABFW010000009.1"/>
</dbReference>
<evidence type="ECO:0000256" key="2">
    <source>
        <dbReference type="ARBA" id="ARBA00022840"/>
    </source>
</evidence>